<protein>
    <submittedName>
        <fullName evidence="5">Phosphonate ABC transporter substrate-binding protein</fullName>
    </submittedName>
</protein>
<dbReference type="GO" id="GO:0043190">
    <property type="term" value="C:ATP-binding cassette (ABC) transporter complex"/>
    <property type="evidence" value="ECO:0007669"/>
    <property type="project" value="InterPro"/>
</dbReference>
<evidence type="ECO:0000313" key="5">
    <source>
        <dbReference type="EMBL" id="ERN53427.1"/>
    </source>
</evidence>
<dbReference type="Pfam" id="PF12974">
    <property type="entry name" value="Phosphonate-bd"/>
    <property type="match status" value="1"/>
</dbReference>
<evidence type="ECO:0000313" key="6">
    <source>
        <dbReference type="Proteomes" id="UP000017170"/>
    </source>
</evidence>
<dbReference type="PANTHER" id="PTHR35841:SF1">
    <property type="entry name" value="PHOSPHONATES-BINDING PERIPLASMIC PROTEIN"/>
    <property type="match status" value="1"/>
</dbReference>
<accession>U6SPZ5</accession>
<feature type="signal peptide" evidence="4">
    <location>
        <begin position="1"/>
        <end position="18"/>
    </location>
</feature>
<dbReference type="EMBL" id="ATAE01000025">
    <property type="protein sequence ID" value="ERN53427.1"/>
    <property type="molecule type" value="Genomic_DNA"/>
</dbReference>
<evidence type="ECO:0000256" key="2">
    <source>
        <dbReference type="ARBA" id="ARBA00022729"/>
    </source>
</evidence>
<dbReference type="NCBIfam" id="TIGR01098">
    <property type="entry name" value="3A0109s03R"/>
    <property type="match status" value="1"/>
</dbReference>
<dbReference type="Gene3D" id="3.40.190.10">
    <property type="entry name" value="Periplasmic binding protein-like II"/>
    <property type="match status" value="2"/>
</dbReference>
<evidence type="ECO:0000256" key="1">
    <source>
        <dbReference type="ARBA" id="ARBA00007162"/>
    </source>
</evidence>
<dbReference type="SUPFAM" id="SSF53850">
    <property type="entry name" value="Periplasmic binding protein-like II"/>
    <property type="match status" value="1"/>
</dbReference>
<name>U6SPZ5_9BACI</name>
<keyword evidence="6" id="KW-1185">Reference proteome</keyword>
<dbReference type="PROSITE" id="PS51257">
    <property type="entry name" value="PROKAR_LIPOPROTEIN"/>
    <property type="match status" value="1"/>
</dbReference>
<proteinExistence type="inferred from homology"/>
<keyword evidence="2 4" id="KW-0732">Signal</keyword>
<reference evidence="5 6" key="1">
    <citation type="journal article" date="2013" name="Genome Announc.">
        <title>Genome Sequence of the Extreme Obligate Alkaliphile Bacillus marmarensis Strain DSM 21297.</title>
        <authorList>
            <person name="Wernick D.G."/>
            <person name="Choi K.Y."/>
            <person name="Tat C.A."/>
            <person name="Lafontaine Rivera J.G."/>
            <person name="Liao J.C."/>
        </authorList>
    </citation>
    <scope>NUCLEOTIDE SEQUENCE [LARGE SCALE GENOMIC DNA]</scope>
    <source>
        <strain evidence="5 6">DSM 21297</strain>
    </source>
</reference>
<gene>
    <name evidence="5" type="ORF">A33I_11750</name>
</gene>
<dbReference type="Proteomes" id="UP000017170">
    <property type="component" value="Unassembled WGS sequence"/>
</dbReference>
<dbReference type="PATRIC" id="fig|1188261.3.peg.1790"/>
<comment type="similarity">
    <text evidence="1">Belongs to the phosphate/phosphite/phosphonate binding protein family.</text>
</comment>
<feature type="region of interest" description="Disordered" evidence="3">
    <location>
        <begin position="19"/>
        <end position="40"/>
    </location>
</feature>
<evidence type="ECO:0000256" key="4">
    <source>
        <dbReference type="SAM" id="SignalP"/>
    </source>
</evidence>
<comment type="caution">
    <text evidence="5">The sequence shown here is derived from an EMBL/GenBank/DDBJ whole genome shotgun (WGS) entry which is preliminary data.</text>
</comment>
<feature type="chain" id="PRO_5039637773" evidence="4">
    <location>
        <begin position="19"/>
        <end position="311"/>
    </location>
</feature>
<dbReference type="InterPro" id="IPR005770">
    <property type="entry name" value="PhnD"/>
</dbReference>
<dbReference type="PANTHER" id="PTHR35841">
    <property type="entry name" value="PHOSPHONATES-BINDING PERIPLASMIC PROTEIN"/>
    <property type="match status" value="1"/>
</dbReference>
<dbReference type="AlphaFoldDB" id="U6SPZ5"/>
<dbReference type="GO" id="GO:0055085">
    <property type="term" value="P:transmembrane transport"/>
    <property type="evidence" value="ECO:0007669"/>
    <property type="project" value="InterPro"/>
</dbReference>
<dbReference type="RefSeq" id="WP_022628071.1">
    <property type="nucleotide sequence ID" value="NZ_ATAE01000025.1"/>
</dbReference>
<evidence type="ECO:0000256" key="3">
    <source>
        <dbReference type="SAM" id="MobiDB-lite"/>
    </source>
</evidence>
<sequence>MKKWLLSIGLALTLTACGGGDAPAPSTDEADTSTGGESSDEVFEVAVIPSQSTGEMETGLSNLESHLTDALGREVEVNQYPNYNAVVEALNYNHIDLAFLGPLTYLIAHEQSGAQAIITQEIDGEPYYYSYIITHSDSEWETLEDMLADREEVNFAFASNSSTSGHLIPGLELRNRGHYEDDLNNDFTQVQFAGSHDIVTTLVQDQSVQAGAVDSAILEALMKDDEANGGTLREDIKVIWQSDKLYQYPWVVPSEMTEEEIEDIRAAFYDVTDEEILRIFGGASSFVEADDTQYADVLEAAREFDMLKLEE</sequence>
<organism evidence="5 6">
    <name type="scientific">Alkalihalophilus marmarensis DSM 21297</name>
    <dbReference type="NCBI Taxonomy" id="1188261"/>
    <lineage>
        <taxon>Bacteria</taxon>
        <taxon>Bacillati</taxon>
        <taxon>Bacillota</taxon>
        <taxon>Bacilli</taxon>
        <taxon>Bacillales</taxon>
        <taxon>Bacillaceae</taxon>
        <taxon>Alkalihalophilus</taxon>
    </lineage>
</organism>